<sequence length="435" mass="49145">MATLQLYMNQEHVGELIMRSDGAHQLKYVPSWLINTKARPLSLSLPLQKQPITSEHVYNYFDNLLPDSKRIRERIIKRFNAASNRPFDLLAEIGRDSVGALTIVAAESPGKFAKLDYEPLSDNRLKSLLLAYKSDMPLGMTEHEDFRISVAGAQEKTALLQQNGQWCVPKGFTPTTHIIKLPIGEIKGPDFTLDLSDSVENEWLCLELAREVGFAVPTVDIINIDDVKALSVERFDRRWTADKSKILRIPQEDMCQAHGISPSIKYEAEGGPGIKEIMALLMGSSNALDDRDTFMRFQVFQWLIGATDGHAKNFSIFLNAGGTYRLTPFYDVLSAYPLVGKRGLNIRGLSLAMGLDASKGKKRKIDQIFPRHFLATAKNNGFDTTRMQNIMQKFVTELPAAIDRLKLRMNEQVPQHIQSAIFEQSLKRLKRLKRI</sequence>
<organism evidence="6 7">
    <name type="scientific">Alteromonas macleodii</name>
    <name type="common">Pseudoalteromonas macleodii</name>
    <dbReference type="NCBI Taxonomy" id="28108"/>
    <lineage>
        <taxon>Bacteria</taxon>
        <taxon>Pseudomonadati</taxon>
        <taxon>Pseudomonadota</taxon>
        <taxon>Gammaproteobacteria</taxon>
        <taxon>Alteromonadales</taxon>
        <taxon>Alteromonadaceae</taxon>
        <taxon>Alteromonas/Salinimonas group</taxon>
        <taxon>Alteromonas</taxon>
    </lineage>
</organism>
<dbReference type="RefSeq" id="WP_179981923.1">
    <property type="nucleotide sequence ID" value="NZ_LR812090.1"/>
</dbReference>
<dbReference type="PANTHER" id="PTHR37419:SF1">
    <property type="entry name" value="SERINE_THREONINE-PROTEIN KINASE TOXIN HIPA"/>
    <property type="match status" value="1"/>
</dbReference>
<evidence type="ECO:0000259" key="5">
    <source>
        <dbReference type="Pfam" id="PF13657"/>
    </source>
</evidence>
<dbReference type="Gene3D" id="1.10.1070.20">
    <property type="match status" value="1"/>
</dbReference>
<protein>
    <submittedName>
        <fullName evidence="6">Regulator with hipB</fullName>
    </submittedName>
</protein>
<keyword evidence="3" id="KW-0418">Kinase</keyword>
<evidence type="ECO:0000256" key="2">
    <source>
        <dbReference type="ARBA" id="ARBA00022679"/>
    </source>
</evidence>
<keyword evidence="2" id="KW-0808">Transferase</keyword>
<dbReference type="PANTHER" id="PTHR37419">
    <property type="entry name" value="SERINE/THREONINE-PROTEIN KINASE TOXIN HIPA"/>
    <property type="match status" value="1"/>
</dbReference>
<comment type="similarity">
    <text evidence="1">Belongs to the HipA Ser/Thr kinase family.</text>
</comment>
<dbReference type="Pfam" id="PF07804">
    <property type="entry name" value="HipA_C"/>
    <property type="match status" value="1"/>
</dbReference>
<dbReference type="Proteomes" id="UP000509458">
    <property type="component" value="Chromosome"/>
</dbReference>
<dbReference type="InterPro" id="IPR017508">
    <property type="entry name" value="HipA_N1"/>
</dbReference>
<accession>A0A6T9XXC9</accession>
<dbReference type="EMBL" id="LR812090">
    <property type="protein sequence ID" value="CAB9492154.1"/>
    <property type="molecule type" value="Genomic_DNA"/>
</dbReference>
<evidence type="ECO:0000313" key="7">
    <source>
        <dbReference type="Proteomes" id="UP000509458"/>
    </source>
</evidence>
<evidence type="ECO:0000256" key="3">
    <source>
        <dbReference type="ARBA" id="ARBA00022777"/>
    </source>
</evidence>
<dbReference type="NCBIfam" id="TIGR03071">
    <property type="entry name" value="couple_hipA"/>
    <property type="match status" value="1"/>
</dbReference>
<dbReference type="AlphaFoldDB" id="A0A6T9XXC9"/>
<evidence type="ECO:0000256" key="1">
    <source>
        <dbReference type="ARBA" id="ARBA00010164"/>
    </source>
</evidence>
<dbReference type="Pfam" id="PF13657">
    <property type="entry name" value="Couple_hipA"/>
    <property type="match status" value="1"/>
</dbReference>
<dbReference type="GO" id="GO:0004674">
    <property type="term" value="F:protein serine/threonine kinase activity"/>
    <property type="evidence" value="ECO:0007669"/>
    <property type="project" value="TreeGrafter"/>
</dbReference>
<proteinExistence type="inferred from homology"/>
<evidence type="ECO:0000259" key="4">
    <source>
        <dbReference type="Pfam" id="PF07804"/>
    </source>
</evidence>
<feature type="domain" description="HipA N-terminal subdomain 1" evidence="5">
    <location>
        <begin position="4"/>
        <end position="103"/>
    </location>
</feature>
<dbReference type="InterPro" id="IPR012893">
    <property type="entry name" value="HipA-like_C"/>
</dbReference>
<dbReference type="InterPro" id="IPR052028">
    <property type="entry name" value="HipA_Ser/Thr_kinase"/>
</dbReference>
<evidence type="ECO:0000313" key="6">
    <source>
        <dbReference type="EMBL" id="CAB9492154.1"/>
    </source>
</evidence>
<name>A0A6T9XXC9_ALTMA</name>
<reference evidence="6 7" key="1">
    <citation type="submission" date="2020-06" db="EMBL/GenBank/DDBJ databases">
        <authorList>
            <person name="Duchaud E."/>
        </authorList>
    </citation>
    <scope>NUCLEOTIDE SEQUENCE [LARGE SCALE GENOMIC DNA]</scope>
    <source>
        <strain evidence="6">Alteromonas fortis</strain>
    </source>
</reference>
<dbReference type="GO" id="GO:0005829">
    <property type="term" value="C:cytosol"/>
    <property type="evidence" value="ECO:0007669"/>
    <property type="project" value="TreeGrafter"/>
</dbReference>
<gene>
    <name evidence="6" type="primary">hipA</name>
    <name evidence="6" type="ORF">ALFOR1_10086</name>
</gene>
<dbReference type="CDD" id="cd17808">
    <property type="entry name" value="HipA_Ec_like"/>
    <property type="match status" value="1"/>
</dbReference>
<feature type="domain" description="HipA-like C-terminal" evidence="4">
    <location>
        <begin position="148"/>
        <end position="401"/>
    </location>
</feature>